<dbReference type="Gene3D" id="1.10.1200.10">
    <property type="entry name" value="ACP-like"/>
    <property type="match status" value="1"/>
</dbReference>
<name>A0A7X2SUK2_ENTAG</name>
<dbReference type="AlphaFoldDB" id="A0A7X2SUK2"/>
<evidence type="ECO:0000259" key="1">
    <source>
        <dbReference type="PROSITE" id="PS50075"/>
    </source>
</evidence>
<protein>
    <submittedName>
        <fullName evidence="2">Isochorismatase</fullName>
    </submittedName>
</protein>
<dbReference type="SUPFAM" id="SSF47336">
    <property type="entry name" value="ACP-like"/>
    <property type="match status" value="1"/>
</dbReference>
<dbReference type="EMBL" id="WKLC01000160">
    <property type="protein sequence ID" value="MSE14655.1"/>
    <property type="molecule type" value="Genomic_DNA"/>
</dbReference>
<gene>
    <name evidence="2" type="ORF">GKC49_05750</name>
</gene>
<organism evidence="2 3">
    <name type="scientific">Enterobacter agglomerans</name>
    <name type="common">Erwinia herbicola</name>
    <name type="synonym">Pantoea agglomerans</name>
    <dbReference type="NCBI Taxonomy" id="549"/>
    <lineage>
        <taxon>Bacteria</taxon>
        <taxon>Pseudomonadati</taxon>
        <taxon>Pseudomonadota</taxon>
        <taxon>Gammaproteobacteria</taxon>
        <taxon>Enterobacterales</taxon>
        <taxon>Erwiniaceae</taxon>
        <taxon>Pantoea</taxon>
        <taxon>Pantoea agglomerans group</taxon>
    </lineage>
</organism>
<sequence>ALPYPAARSEKVVMTADLMPVPLSKDDLRTLILPLLEDDEVPEDDENLIDYGLDSVRVMALAARWRQVHRDIDFVSLAKNPSIDGWWALLAREPAK</sequence>
<comment type="caution">
    <text evidence="2">The sequence shown here is derived from an EMBL/GenBank/DDBJ whole genome shotgun (WGS) entry which is preliminary data.</text>
</comment>
<dbReference type="InterPro" id="IPR009081">
    <property type="entry name" value="PP-bd_ACP"/>
</dbReference>
<evidence type="ECO:0000313" key="2">
    <source>
        <dbReference type="EMBL" id="MSE14655.1"/>
    </source>
</evidence>
<dbReference type="Proteomes" id="UP000461948">
    <property type="component" value="Unassembled WGS sequence"/>
</dbReference>
<reference evidence="2 3" key="1">
    <citation type="submission" date="2019-11" db="EMBL/GenBank/DDBJ databases">
        <title>Draft Genome Sequence of Plant Growth-Promoting Rhizosphere-Associated Bacteria.</title>
        <authorList>
            <person name="Vasilyev I.Y."/>
            <person name="Radchenko V."/>
            <person name="Ilnitskaya E.V."/>
        </authorList>
    </citation>
    <scope>NUCLEOTIDE SEQUENCE [LARGE SCALE GENOMIC DNA]</scope>
    <source>
        <strain evidence="2 3">VRA_MhP_f</strain>
    </source>
</reference>
<proteinExistence type="predicted"/>
<dbReference type="InterPro" id="IPR036736">
    <property type="entry name" value="ACP-like_sf"/>
</dbReference>
<feature type="non-terminal residue" evidence="2">
    <location>
        <position position="1"/>
    </location>
</feature>
<dbReference type="Pfam" id="PF00550">
    <property type="entry name" value="PP-binding"/>
    <property type="match status" value="1"/>
</dbReference>
<evidence type="ECO:0000313" key="3">
    <source>
        <dbReference type="Proteomes" id="UP000461948"/>
    </source>
</evidence>
<accession>A0A7X2SUK2</accession>
<dbReference type="PROSITE" id="PS50075">
    <property type="entry name" value="CARRIER"/>
    <property type="match status" value="1"/>
</dbReference>
<feature type="domain" description="Carrier" evidence="1">
    <location>
        <begin position="19"/>
        <end position="94"/>
    </location>
</feature>